<feature type="region of interest" description="Phosphopantothenoylcysteine decarboxylase" evidence="3">
    <location>
        <begin position="1"/>
        <end position="185"/>
    </location>
</feature>
<feature type="domain" description="Flavoprotein" evidence="5">
    <location>
        <begin position="1"/>
        <end position="171"/>
    </location>
</feature>
<dbReference type="Gene3D" id="3.40.50.10300">
    <property type="entry name" value="CoaB-like"/>
    <property type="match status" value="1"/>
</dbReference>
<feature type="region of interest" description="Phosphopantothenate--cysteine ligase" evidence="3">
    <location>
        <begin position="186"/>
        <end position="402"/>
    </location>
</feature>
<dbReference type="HAMAP" id="MF_02225">
    <property type="entry name" value="CoaBC"/>
    <property type="match status" value="1"/>
</dbReference>
<keyword evidence="2 3" id="KW-0456">Lyase</keyword>
<comment type="function">
    <text evidence="3">Catalyzes two sequential steps in the biosynthesis of coenzyme A. In the first step cysteine is conjugated to 4'-phosphopantothenate to form 4-phosphopantothenoylcysteine. In the second step the latter compound is decarboxylated to form 4'-phosphopantotheine.</text>
</comment>
<feature type="binding site" evidence="3">
    <location>
        <position position="341"/>
    </location>
    <ligand>
        <name>CTP</name>
        <dbReference type="ChEBI" id="CHEBI:37563"/>
    </ligand>
</feature>
<keyword evidence="3" id="KW-0479">Metal-binding</keyword>
<reference evidence="7 8" key="1">
    <citation type="submission" date="2023-06" db="EMBL/GenBank/DDBJ databases">
        <title>Draft genome sequence of Gleimia hominis type strain CCUG 57540T.</title>
        <authorList>
            <person name="Salva-Serra F."/>
            <person name="Cardew S."/>
            <person name="Jensie Markopoulos S."/>
            <person name="Ohlen M."/>
            <person name="Inganas E."/>
            <person name="Svensson-Stadler L."/>
            <person name="Moore E.R.B."/>
        </authorList>
    </citation>
    <scope>NUCLEOTIDE SEQUENCE [LARGE SCALE GENOMIC DNA]</scope>
    <source>
        <strain evidence="7 8">CCUG 57540</strain>
    </source>
</reference>
<evidence type="ECO:0000259" key="5">
    <source>
        <dbReference type="Pfam" id="PF02441"/>
    </source>
</evidence>
<feature type="binding site" evidence="3">
    <location>
        <begin position="302"/>
        <end position="305"/>
    </location>
    <ligand>
        <name>CTP</name>
        <dbReference type="ChEBI" id="CHEBI:37563"/>
    </ligand>
</feature>
<proteinExistence type="inferred from homology"/>
<keyword evidence="1 3" id="KW-0210">Decarboxylase</keyword>
<feature type="domain" description="DNA/pantothenate metabolism flavoprotein C-terminal" evidence="6">
    <location>
        <begin position="181"/>
        <end position="394"/>
    </location>
</feature>
<dbReference type="EMBL" id="JASXSX010000001">
    <property type="protein sequence ID" value="MDT3767669.1"/>
    <property type="molecule type" value="Genomic_DNA"/>
</dbReference>
<comment type="catalytic activity">
    <reaction evidence="3 4">
        <text>N-[(R)-4-phosphopantothenoyl]-L-cysteine + H(+) = (R)-4'-phosphopantetheine + CO2</text>
        <dbReference type="Rhea" id="RHEA:16793"/>
        <dbReference type="ChEBI" id="CHEBI:15378"/>
        <dbReference type="ChEBI" id="CHEBI:16526"/>
        <dbReference type="ChEBI" id="CHEBI:59458"/>
        <dbReference type="ChEBI" id="CHEBI:61723"/>
        <dbReference type="EC" id="4.1.1.36"/>
    </reaction>
</comment>
<dbReference type="InterPro" id="IPR036551">
    <property type="entry name" value="Flavin_trans-like"/>
</dbReference>
<keyword evidence="3 4" id="KW-0436">Ligase</keyword>
<comment type="pathway">
    <text evidence="3 4">Cofactor biosynthesis; coenzyme A biosynthesis; CoA from (R)-pantothenate: step 3/5.</text>
</comment>
<organism evidence="7 8">
    <name type="scientific">Gleimia hominis</name>
    <dbReference type="NCBI Taxonomy" id="595468"/>
    <lineage>
        <taxon>Bacteria</taxon>
        <taxon>Bacillati</taxon>
        <taxon>Actinomycetota</taxon>
        <taxon>Actinomycetes</taxon>
        <taxon>Actinomycetales</taxon>
        <taxon>Actinomycetaceae</taxon>
        <taxon>Gleimia</taxon>
    </lineage>
</organism>
<keyword evidence="8" id="KW-1185">Reference proteome</keyword>
<dbReference type="SUPFAM" id="SSF102645">
    <property type="entry name" value="CoaB-like"/>
    <property type="match status" value="1"/>
</dbReference>
<dbReference type="InterPro" id="IPR005252">
    <property type="entry name" value="CoaBC"/>
</dbReference>
<keyword evidence="3" id="KW-0511">Multifunctional enzyme</keyword>
<dbReference type="InterPro" id="IPR035929">
    <property type="entry name" value="CoaB-like_sf"/>
</dbReference>
<keyword evidence="3 4" id="KW-0285">Flavoprotein</keyword>
<comment type="caution">
    <text evidence="3">Lacks conserved residue(s) required for the propagation of feature annotation.</text>
</comment>
<comment type="caution">
    <text evidence="7">The sequence shown here is derived from an EMBL/GenBank/DDBJ whole genome shotgun (WGS) entry which is preliminary data.</text>
</comment>
<comment type="similarity">
    <text evidence="3 4">In the C-terminal section; belongs to the PPC synthetase family.</text>
</comment>
<evidence type="ECO:0000259" key="6">
    <source>
        <dbReference type="Pfam" id="PF04127"/>
    </source>
</evidence>
<dbReference type="EC" id="4.1.1.36" evidence="3"/>
<dbReference type="Proteomes" id="UP001247542">
    <property type="component" value="Unassembled WGS sequence"/>
</dbReference>
<feature type="binding site" evidence="3">
    <location>
        <position position="337"/>
    </location>
    <ligand>
        <name>CTP</name>
        <dbReference type="ChEBI" id="CHEBI:37563"/>
    </ligand>
</feature>
<evidence type="ECO:0000256" key="3">
    <source>
        <dbReference type="HAMAP-Rule" id="MF_02225"/>
    </source>
</evidence>
<evidence type="ECO:0000256" key="1">
    <source>
        <dbReference type="ARBA" id="ARBA00022793"/>
    </source>
</evidence>
<comment type="similarity">
    <text evidence="3 4">In the N-terminal section; belongs to the HFCD (homo-oligomeric flavin containing Cys decarboxylase) superfamily.</text>
</comment>
<dbReference type="NCBIfam" id="TIGR00521">
    <property type="entry name" value="coaBC_dfp"/>
    <property type="match status" value="1"/>
</dbReference>
<dbReference type="GO" id="GO:0004633">
    <property type="term" value="F:phosphopantothenoylcysteine decarboxylase activity"/>
    <property type="evidence" value="ECO:0007669"/>
    <property type="project" value="UniProtKB-EC"/>
</dbReference>
<sequence>MNIVVGVGAGIAAYKITALVRAFTQAGHEVHVVPTPASLEFVGAATWRALSGNAVHTDVFEAEAGVGHVELARWADAIVVAPATADLLAKFRMGVADDLLTATVLAADVRVVLAPAMHTNMWRNAATQENVAVLRGRGVEVIDPDDGPLSSGDTGAGRLPDPQQIAAHVLSSQTAARPQSLSGMRALVTAGGTREPIDPVRYIGNHSSGKQGIAIARELQRRGAHVTLLAANIEKHLLPTGVYVVETPTAQLMYAQALKRAETSDIAFFVAAVADYRVANASEQKLKKHAGDGLTLNLQQNPDILATVTQRFPHLLTVGFAAETGDPETVLNFGKEKARRKGASLLAINPVGHGRAFGRSDNDVTVVDRDGKLVGSKRGSKEEIAAFIIDAVEDLRGRKHTE</sequence>
<dbReference type="Pfam" id="PF04127">
    <property type="entry name" value="DFP"/>
    <property type="match status" value="1"/>
</dbReference>
<protein>
    <recommendedName>
        <fullName evidence="3">Coenzyme A biosynthesis bifunctional protein CoaBC</fullName>
    </recommendedName>
    <alternativeName>
        <fullName evidence="3">DNA/pantothenate metabolism flavoprotein</fullName>
    </alternativeName>
    <alternativeName>
        <fullName evidence="3">Phosphopantothenoylcysteine synthetase/decarboxylase</fullName>
        <shortName evidence="3">PPCS-PPCDC</shortName>
    </alternativeName>
    <domain>
        <recommendedName>
            <fullName evidence="3">Phosphopantothenoylcysteine decarboxylase</fullName>
            <shortName evidence="3">PPC decarboxylase</shortName>
            <shortName evidence="3">PPC-DC</shortName>
            <ecNumber evidence="3">4.1.1.36</ecNumber>
        </recommendedName>
        <alternativeName>
            <fullName evidence="3">CoaC</fullName>
        </alternativeName>
    </domain>
    <domain>
        <recommendedName>
            <fullName evidence="3">Phosphopantothenate--cysteine ligase</fullName>
            <ecNumber evidence="3">6.3.2.5</ecNumber>
        </recommendedName>
        <alternativeName>
            <fullName evidence="3">CoaB</fullName>
        </alternativeName>
        <alternativeName>
            <fullName evidence="3">Phosphopantothenoylcysteine synthetase</fullName>
            <shortName evidence="3">PPC synthetase</shortName>
            <shortName evidence="3">PPC-S</shortName>
        </alternativeName>
    </domain>
</protein>
<gene>
    <name evidence="3 7" type="primary">coaBC</name>
    <name evidence="7" type="ORF">QS713_06280</name>
</gene>
<keyword evidence="3" id="KW-0460">Magnesium</keyword>
<dbReference type="Gene3D" id="3.40.50.1950">
    <property type="entry name" value="Flavin prenyltransferase-like"/>
    <property type="match status" value="1"/>
</dbReference>
<dbReference type="Pfam" id="PF02441">
    <property type="entry name" value="Flavoprotein"/>
    <property type="match status" value="1"/>
</dbReference>
<feature type="binding site" evidence="3">
    <location>
        <position position="275"/>
    </location>
    <ligand>
        <name>CTP</name>
        <dbReference type="ChEBI" id="CHEBI:37563"/>
    </ligand>
</feature>
<accession>A0ABU3IBB0</accession>
<dbReference type="InterPro" id="IPR003382">
    <property type="entry name" value="Flavoprotein"/>
</dbReference>
<dbReference type="PANTHER" id="PTHR14359">
    <property type="entry name" value="HOMO-OLIGOMERIC FLAVIN CONTAINING CYS DECARBOXYLASE FAMILY"/>
    <property type="match status" value="1"/>
</dbReference>
<comment type="function">
    <text evidence="4">Catalyzes two steps in the biosynthesis of coenzyme A. In the first step cysteine is conjugated to 4'-phosphopantothenate to form 4-phosphopantothenoylcysteine, in the latter compound is decarboxylated to form 4'-phosphopantotheine.</text>
</comment>
<evidence type="ECO:0000256" key="4">
    <source>
        <dbReference type="RuleBase" id="RU364078"/>
    </source>
</evidence>
<dbReference type="EC" id="6.3.2.5" evidence="3"/>
<comment type="pathway">
    <text evidence="3 4">Cofactor biosynthesis; coenzyme A biosynthesis; CoA from (R)-pantothenate: step 2/5.</text>
</comment>
<feature type="binding site" evidence="3">
    <location>
        <position position="320"/>
    </location>
    <ligand>
        <name>CTP</name>
        <dbReference type="ChEBI" id="CHEBI:37563"/>
    </ligand>
</feature>
<feature type="binding site" evidence="3">
    <location>
        <position position="285"/>
    </location>
    <ligand>
        <name>CTP</name>
        <dbReference type="ChEBI" id="CHEBI:37563"/>
    </ligand>
</feature>
<comment type="cofactor">
    <cofactor evidence="3">
        <name>Mg(2+)</name>
        <dbReference type="ChEBI" id="CHEBI:18420"/>
    </cofactor>
</comment>
<evidence type="ECO:0000313" key="7">
    <source>
        <dbReference type="EMBL" id="MDT3767669.1"/>
    </source>
</evidence>
<dbReference type="PANTHER" id="PTHR14359:SF6">
    <property type="entry name" value="PHOSPHOPANTOTHENOYLCYSTEINE DECARBOXYLASE"/>
    <property type="match status" value="1"/>
</dbReference>
<dbReference type="GO" id="GO:0004632">
    <property type="term" value="F:phosphopantothenate--cysteine ligase activity"/>
    <property type="evidence" value="ECO:0007669"/>
    <property type="project" value="UniProtKB-EC"/>
</dbReference>
<name>A0ABU3IBB0_9ACTO</name>
<comment type="cofactor">
    <cofactor evidence="3">
        <name>FMN</name>
        <dbReference type="ChEBI" id="CHEBI:58210"/>
    </cofactor>
    <text evidence="3">Binds 1 FMN per subunit.</text>
</comment>
<keyword evidence="3 4" id="KW-0288">FMN</keyword>
<dbReference type="SUPFAM" id="SSF52507">
    <property type="entry name" value="Homo-oligomeric flavin-containing Cys decarboxylases, HFCD"/>
    <property type="match status" value="1"/>
</dbReference>
<evidence type="ECO:0000256" key="2">
    <source>
        <dbReference type="ARBA" id="ARBA00023239"/>
    </source>
</evidence>
<dbReference type="RefSeq" id="WP_313273438.1">
    <property type="nucleotide sequence ID" value="NZ_JASXSX010000001.1"/>
</dbReference>
<dbReference type="InterPro" id="IPR007085">
    <property type="entry name" value="DNA/pantothenate-metab_flavo_C"/>
</dbReference>
<comment type="catalytic activity">
    <reaction evidence="3 4">
        <text>(R)-4'-phosphopantothenate + L-cysteine + CTP = N-[(R)-4-phosphopantothenoyl]-L-cysteine + CMP + diphosphate + H(+)</text>
        <dbReference type="Rhea" id="RHEA:19397"/>
        <dbReference type="ChEBI" id="CHEBI:10986"/>
        <dbReference type="ChEBI" id="CHEBI:15378"/>
        <dbReference type="ChEBI" id="CHEBI:33019"/>
        <dbReference type="ChEBI" id="CHEBI:35235"/>
        <dbReference type="ChEBI" id="CHEBI:37563"/>
        <dbReference type="ChEBI" id="CHEBI:59458"/>
        <dbReference type="ChEBI" id="CHEBI:60377"/>
        <dbReference type="EC" id="6.3.2.5"/>
    </reaction>
</comment>
<evidence type="ECO:0000313" key="8">
    <source>
        <dbReference type="Proteomes" id="UP001247542"/>
    </source>
</evidence>